<dbReference type="EC" id="2.10.1.1" evidence="6"/>
<gene>
    <name evidence="8" type="ORF">C8N32_11324</name>
</gene>
<keyword evidence="6 8" id="KW-0808">Transferase</keyword>
<feature type="domain" description="MoaB/Mog" evidence="7">
    <location>
        <begin position="172"/>
        <end position="309"/>
    </location>
</feature>
<dbReference type="InterPro" id="IPR036688">
    <property type="entry name" value="MoeA_C_domain_IV_sf"/>
</dbReference>
<evidence type="ECO:0000256" key="5">
    <source>
        <dbReference type="ARBA" id="ARBA00047317"/>
    </source>
</evidence>
<keyword evidence="6" id="KW-0479">Metal-binding</keyword>
<dbReference type="Gene3D" id="2.40.340.10">
    <property type="entry name" value="MoeA, C-terminal, domain IV"/>
    <property type="match status" value="1"/>
</dbReference>
<dbReference type="InterPro" id="IPR036135">
    <property type="entry name" value="MoeA_linker/N_sf"/>
</dbReference>
<keyword evidence="4 6" id="KW-0501">Molybdenum cofactor biosynthesis</keyword>
<evidence type="ECO:0000313" key="9">
    <source>
        <dbReference type="Proteomes" id="UP000243859"/>
    </source>
</evidence>
<dbReference type="GO" id="GO:0005829">
    <property type="term" value="C:cytosol"/>
    <property type="evidence" value="ECO:0007669"/>
    <property type="project" value="TreeGrafter"/>
</dbReference>
<dbReference type="GO" id="GO:0046872">
    <property type="term" value="F:metal ion binding"/>
    <property type="evidence" value="ECO:0007669"/>
    <property type="project" value="UniProtKB-UniRule"/>
</dbReference>
<evidence type="ECO:0000259" key="7">
    <source>
        <dbReference type="SMART" id="SM00852"/>
    </source>
</evidence>
<comment type="catalytic activity">
    <reaction evidence="5">
        <text>adenylyl-molybdopterin + molybdate = Mo-molybdopterin + AMP + H(+)</text>
        <dbReference type="Rhea" id="RHEA:35047"/>
        <dbReference type="ChEBI" id="CHEBI:15378"/>
        <dbReference type="ChEBI" id="CHEBI:36264"/>
        <dbReference type="ChEBI" id="CHEBI:62727"/>
        <dbReference type="ChEBI" id="CHEBI:71302"/>
        <dbReference type="ChEBI" id="CHEBI:456215"/>
        <dbReference type="EC" id="2.10.1.1"/>
    </reaction>
</comment>
<dbReference type="InterPro" id="IPR038987">
    <property type="entry name" value="MoeA-like"/>
</dbReference>
<dbReference type="SUPFAM" id="SSF63867">
    <property type="entry name" value="MoeA C-terminal domain-like"/>
    <property type="match status" value="1"/>
</dbReference>
<dbReference type="InterPro" id="IPR005111">
    <property type="entry name" value="MoeA_C_domain_IV"/>
</dbReference>
<name>A0A2T5BQJ0_9RHOB</name>
<dbReference type="SUPFAM" id="SSF63882">
    <property type="entry name" value="MoeA N-terminal region -like"/>
    <property type="match status" value="1"/>
</dbReference>
<keyword evidence="6" id="KW-0460">Magnesium</keyword>
<dbReference type="RefSeq" id="WP_107892982.1">
    <property type="nucleotide sequence ID" value="NZ_NHSI01000063.1"/>
</dbReference>
<dbReference type="InterPro" id="IPR005110">
    <property type="entry name" value="MoeA_linker/N"/>
</dbReference>
<evidence type="ECO:0000256" key="1">
    <source>
        <dbReference type="ARBA" id="ARBA00002901"/>
    </source>
</evidence>
<sequence length="389" mass="40237">MISAEAALETLFALAPLLPVEEVPIEEAGGRVLGRDMAALRTQPPFAASAMDGYAVHRADALPGAVLRVVGESAAGAGYGKPIAPGETVRIFTGAPVPEGAQRVVIQENTTRSGKHVTLTALGDSANIRPAGGDFREGDTLHAPCRLGPAEVALLAAMNHARLPVHRRPEVAVIATGNELVPPGGIPGPDQIIASNGYGLKVLAERAGARVRLLPIAHDTDPALRAAFTQAEGADMIVTIGGASVGEHDIVGQVAGALGLELAFHKVAMRPGKPVMAGRLAGALLLGLPGNPVSALVCAHLFMEPALWAMQGLPGPIPRQSVPLAAPLPANGSRTHYMRARSTPQGVIPFDSQDSSLLTVLSRADVLIERPPDDPPRRIGTAVTCLPLR</sequence>
<comment type="similarity">
    <text evidence="3 6">Belongs to the MoeA family.</text>
</comment>
<organism evidence="8 9">
    <name type="scientific">Rhodovulum imhoffii</name>
    <dbReference type="NCBI Taxonomy" id="365340"/>
    <lineage>
        <taxon>Bacteria</taxon>
        <taxon>Pseudomonadati</taxon>
        <taxon>Pseudomonadota</taxon>
        <taxon>Alphaproteobacteria</taxon>
        <taxon>Rhodobacterales</taxon>
        <taxon>Paracoccaceae</taxon>
        <taxon>Rhodovulum</taxon>
    </lineage>
</organism>
<keyword evidence="6" id="KW-0500">Molybdenum</keyword>
<comment type="function">
    <text evidence="1 6">Catalyzes the insertion of molybdate into adenylated molybdopterin with the concomitant release of AMP.</text>
</comment>
<dbReference type="InterPro" id="IPR001453">
    <property type="entry name" value="MoaB/Mog_dom"/>
</dbReference>
<dbReference type="InterPro" id="IPR036425">
    <property type="entry name" value="MoaB/Mog-like_dom_sf"/>
</dbReference>
<dbReference type="SMART" id="SM00852">
    <property type="entry name" value="MoCF_biosynth"/>
    <property type="match status" value="1"/>
</dbReference>
<dbReference type="Gene3D" id="3.90.105.10">
    <property type="entry name" value="Molybdopterin biosynthesis moea protein, domain 2"/>
    <property type="match status" value="1"/>
</dbReference>
<evidence type="ECO:0000313" key="8">
    <source>
        <dbReference type="EMBL" id="PTN01416.1"/>
    </source>
</evidence>
<accession>A0A2T5BQJ0</accession>
<dbReference type="CDD" id="cd00887">
    <property type="entry name" value="MoeA"/>
    <property type="match status" value="1"/>
</dbReference>
<comment type="cofactor">
    <cofactor evidence="6">
        <name>Mg(2+)</name>
        <dbReference type="ChEBI" id="CHEBI:18420"/>
    </cofactor>
</comment>
<dbReference type="EMBL" id="QAAA01000013">
    <property type="protein sequence ID" value="PTN01416.1"/>
    <property type="molecule type" value="Genomic_DNA"/>
</dbReference>
<dbReference type="Pfam" id="PF00994">
    <property type="entry name" value="MoCF_biosynth"/>
    <property type="match status" value="1"/>
</dbReference>
<dbReference type="OrthoDB" id="9804758at2"/>
<dbReference type="Pfam" id="PF03453">
    <property type="entry name" value="MoeA_N"/>
    <property type="match status" value="1"/>
</dbReference>
<dbReference type="AlphaFoldDB" id="A0A2T5BQJ0"/>
<dbReference type="Gene3D" id="2.170.190.11">
    <property type="entry name" value="Molybdopterin biosynthesis moea protein, domain 3"/>
    <property type="match status" value="1"/>
</dbReference>
<evidence type="ECO:0000256" key="6">
    <source>
        <dbReference type="RuleBase" id="RU365090"/>
    </source>
</evidence>
<evidence type="ECO:0000256" key="4">
    <source>
        <dbReference type="ARBA" id="ARBA00023150"/>
    </source>
</evidence>
<reference evidence="8 9" key="1">
    <citation type="submission" date="2018-04" db="EMBL/GenBank/DDBJ databases">
        <title>Genomic Encyclopedia of Archaeal and Bacterial Type Strains, Phase II (KMG-II): from individual species to whole genera.</title>
        <authorList>
            <person name="Goeker M."/>
        </authorList>
    </citation>
    <scope>NUCLEOTIDE SEQUENCE [LARGE SCALE GENOMIC DNA]</scope>
    <source>
        <strain evidence="8 9">DSM 18064</strain>
    </source>
</reference>
<dbReference type="GO" id="GO:0006777">
    <property type="term" value="P:Mo-molybdopterin cofactor biosynthetic process"/>
    <property type="evidence" value="ECO:0007669"/>
    <property type="project" value="UniProtKB-UniRule"/>
</dbReference>
<dbReference type="GO" id="GO:0061599">
    <property type="term" value="F:molybdopterin molybdotransferase activity"/>
    <property type="evidence" value="ECO:0007669"/>
    <property type="project" value="UniProtKB-UniRule"/>
</dbReference>
<dbReference type="UniPathway" id="UPA00344"/>
<dbReference type="Proteomes" id="UP000243859">
    <property type="component" value="Unassembled WGS sequence"/>
</dbReference>
<dbReference type="PANTHER" id="PTHR10192:SF5">
    <property type="entry name" value="GEPHYRIN"/>
    <property type="match status" value="1"/>
</dbReference>
<protein>
    <recommendedName>
        <fullName evidence="6">Molybdopterin molybdenumtransferase</fullName>
        <ecNumber evidence="6">2.10.1.1</ecNumber>
    </recommendedName>
</protein>
<dbReference type="SUPFAM" id="SSF53218">
    <property type="entry name" value="Molybdenum cofactor biosynthesis proteins"/>
    <property type="match status" value="1"/>
</dbReference>
<dbReference type="Gene3D" id="3.40.980.10">
    <property type="entry name" value="MoaB/Mog-like domain"/>
    <property type="match status" value="1"/>
</dbReference>
<dbReference type="PANTHER" id="PTHR10192">
    <property type="entry name" value="MOLYBDOPTERIN BIOSYNTHESIS PROTEIN"/>
    <property type="match status" value="1"/>
</dbReference>
<proteinExistence type="inferred from homology"/>
<dbReference type="Pfam" id="PF03454">
    <property type="entry name" value="MoeA_C"/>
    <property type="match status" value="1"/>
</dbReference>
<keyword evidence="9" id="KW-1185">Reference proteome</keyword>
<comment type="caution">
    <text evidence="8">The sequence shown here is derived from an EMBL/GenBank/DDBJ whole genome shotgun (WGS) entry which is preliminary data.</text>
</comment>
<evidence type="ECO:0000256" key="3">
    <source>
        <dbReference type="ARBA" id="ARBA00010763"/>
    </source>
</evidence>
<evidence type="ECO:0000256" key="2">
    <source>
        <dbReference type="ARBA" id="ARBA00005046"/>
    </source>
</evidence>
<comment type="pathway">
    <text evidence="2 6">Cofactor biosynthesis; molybdopterin biosynthesis.</text>
</comment>